<evidence type="ECO:0000313" key="3">
    <source>
        <dbReference type="Proteomes" id="UP000195139"/>
    </source>
</evidence>
<dbReference type="OrthoDB" id="9808360at2"/>
<dbReference type="Gene3D" id="1.10.10.10">
    <property type="entry name" value="Winged helix-like DNA-binding domain superfamily/Winged helix DNA-binding domain"/>
    <property type="match status" value="1"/>
</dbReference>
<dbReference type="STRING" id="1834181.A5880_001289"/>
<dbReference type="EMBL" id="NGLE02000001">
    <property type="protein sequence ID" value="MEI5992673.1"/>
    <property type="molecule type" value="Genomic_DNA"/>
</dbReference>
<dbReference type="RefSeq" id="WP_086330215.1">
    <property type="nucleotide sequence ID" value="NZ_NGLE02000001.1"/>
</dbReference>
<name>A0A242CK55_9ENTE</name>
<comment type="caution">
    <text evidence="2">The sequence shown here is derived from an EMBL/GenBank/DDBJ whole genome shotgun (WGS) entry which is preliminary data.</text>
</comment>
<accession>A0A242CK55</accession>
<dbReference type="AlphaFoldDB" id="A0A242CK55"/>
<keyword evidence="3" id="KW-1185">Reference proteome</keyword>
<dbReference type="Pfam" id="PF02082">
    <property type="entry name" value="Rrf2"/>
    <property type="match status" value="1"/>
</dbReference>
<dbReference type="SUPFAM" id="SSF46785">
    <property type="entry name" value="Winged helix' DNA-binding domain"/>
    <property type="match status" value="1"/>
</dbReference>
<dbReference type="PANTHER" id="PTHR33221">
    <property type="entry name" value="WINGED HELIX-TURN-HELIX TRANSCRIPTIONAL REGULATOR, RRF2 FAMILY"/>
    <property type="match status" value="1"/>
</dbReference>
<evidence type="ECO:0008006" key="4">
    <source>
        <dbReference type="Google" id="ProtNLM"/>
    </source>
</evidence>
<dbReference type="InterPro" id="IPR000944">
    <property type="entry name" value="Tscrpt_reg_Rrf2"/>
</dbReference>
<proteinExistence type="predicted"/>
<reference evidence="2" key="1">
    <citation type="submission" date="2017-05" db="EMBL/GenBank/DDBJ databases">
        <title>The Genome Sequence of Enterococcus sp. 4G2_DIV0659.</title>
        <authorList>
            <consortium name="The Broad Institute Genomics Platform"/>
            <consortium name="The Broad Institute Genomic Center for Infectious Diseases"/>
            <person name="Earl A."/>
            <person name="Manson A."/>
            <person name="Schwartman J."/>
            <person name="Gilmore M."/>
            <person name="Abouelleil A."/>
            <person name="Cao P."/>
            <person name="Chapman S."/>
            <person name="Cusick C."/>
            <person name="Shea T."/>
            <person name="Young S."/>
            <person name="Neafsey D."/>
            <person name="Nusbaum C."/>
            <person name="Birren B."/>
        </authorList>
    </citation>
    <scope>NUCLEOTIDE SEQUENCE [LARGE SCALE GENOMIC DNA]</scope>
    <source>
        <strain evidence="2">4G2_DIV0659</strain>
    </source>
</reference>
<dbReference type="Proteomes" id="UP000195139">
    <property type="component" value="Unassembled WGS sequence"/>
</dbReference>
<sequence>MSYSVAFSQSLEILSYIALKTKIGEDQYLTIKQISERLNVPVPSVKRLIGLLKNGGFIESKKGVNGGLSLTRLPKDVSVYEIFEAVEGRSPLFKIYNNFDTNNFIHREEAENMLTNINALLISAEKAMLKELKNESLADLFQLEHENK</sequence>
<dbReference type="PROSITE" id="PS51197">
    <property type="entry name" value="HTH_RRF2_2"/>
    <property type="match status" value="1"/>
</dbReference>
<dbReference type="EMBL" id="NGLE01000001">
    <property type="protein sequence ID" value="OTO10605.1"/>
    <property type="molecule type" value="Genomic_DNA"/>
</dbReference>
<dbReference type="PANTHER" id="PTHR33221:SF15">
    <property type="entry name" value="HTH-TYPE TRANSCRIPTIONAL REGULATOR YWGB-RELATED"/>
    <property type="match status" value="1"/>
</dbReference>
<dbReference type="GO" id="GO:0005829">
    <property type="term" value="C:cytosol"/>
    <property type="evidence" value="ECO:0007669"/>
    <property type="project" value="TreeGrafter"/>
</dbReference>
<protein>
    <recommendedName>
        <fullName evidence="4">Rrf2 family protein</fullName>
    </recommendedName>
</protein>
<dbReference type="InterPro" id="IPR036390">
    <property type="entry name" value="WH_DNA-bd_sf"/>
</dbReference>
<organism evidence="2">
    <name type="scientific">Candidatus Enterococcus mansonii</name>
    <dbReference type="NCBI Taxonomy" id="1834181"/>
    <lineage>
        <taxon>Bacteria</taxon>
        <taxon>Bacillati</taxon>
        <taxon>Bacillota</taxon>
        <taxon>Bacilli</taxon>
        <taxon>Lactobacillales</taxon>
        <taxon>Enterococcaceae</taxon>
        <taxon>Enterococcus</taxon>
    </lineage>
</organism>
<dbReference type="InterPro" id="IPR036388">
    <property type="entry name" value="WH-like_DNA-bd_sf"/>
</dbReference>
<dbReference type="GO" id="GO:0003700">
    <property type="term" value="F:DNA-binding transcription factor activity"/>
    <property type="evidence" value="ECO:0007669"/>
    <property type="project" value="TreeGrafter"/>
</dbReference>
<evidence type="ECO:0000313" key="2">
    <source>
        <dbReference type="EMBL" id="OTO10605.1"/>
    </source>
</evidence>
<reference evidence="1 3" key="2">
    <citation type="submission" date="2018-07" db="EMBL/GenBank/DDBJ databases">
        <title>The Genome Sequence of Enterococcus sp. DIV0659b.</title>
        <authorList>
            <consortium name="The Broad Institute Genomics Platform"/>
            <consortium name="The Broad Institute Genomic Center for Infectious Diseases"/>
            <person name="Earl A."/>
            <person name="Manson A."/>
            <person name="Schwartman J."/>
            <person name="Gilmore M."/>
            <person name="Abouelleil A."/>
            <person name="Cao P."/>
            <person name="Chapman S."/>
            <person name="Cusick C."/>
            <person name="Shea T."/>
            <person name="Young S."/>
            <person name="Neafsey D."/>
            <person name="Nusbaum C."/>
            <person name="Birren B."/>
        </authorList>
    </citation>
    <scope>NUCLEOTIDE SEQUENCE [LARGE SCALE GENOMIC DNA]</scope>
    <source>
        <strain evidence="1 3">4G2_DIV0659</strain>
    </source>
</reference>
<evidence type="ECO:0000313" key="1">
    <source>
        <dbReference type="EMBL" id="MEI5992673.1"/>
    </source>
</evidence>
<gene>
    <name evidence="1" type="ORF">A5880_000195</name>
    <name evidence="2" type="ORF">A5880_001289</name>
</gene>